<dbReference type="GO" id="GO:0005737">
    <property type="term" value="C:cytoplasm"/>
    <property type="evidence" value="ECO:0007669"/>
    <property type="project" value="TreeGrafter"/>
</dbReference>
<evidence type="ECO:0000256" key="2">
    <source>
        <dbReference type="ARBA" id="ARBA00022741"/>
    </source>
</evidence>
<dbReference type="Proteomes" id="UP000078559">
    <property type="component" value="Chromosome 7"/>
</dbReference>
<dbReference type="GO" id="GO:0005524">
    <property type="term" value="F:ATP binding"/>
    <property type="evidence" value="ECO:0007669"/>
    <property type="project" value="UniProtKB-KW"/>
</dbReference>
<keyword evidence="4" id="KW-0067">ATP-binding</keyword>
<dbReference type="Pfam" id="PF00069">
    <property type="entry name" value="Pkinase"/>
    <property type="match status" value="1"/>
</dbReference>
<dbReference type="InterPro" id="IPR000719">
    <property type="entry name" value="Prot_kinase_dom"/>
</dbReference>
<keyword evidence="3 7" id="KW-0418">Kinase</keyword>
<evidence type="ECO:0000259" key="6">
    <source>
        <dbReference type="PROSITE" id="PS50011"/>
    </source>
</evidence>
<gene>
    <name evidence="7" type="ORF">VM1G_07412</name>
</gene>
<feature type="compositionally biased region" description="Low complexity" evidence="5">
    <location>
        <begin position="251"/>
        <end position="263"/>
    </location>
</feature>
<evidence type="ECO:0000256" key="1">
    <source>
        <dbReference type="ARBA" id="ARBA00022679"/>
    </source>
</evidence>
<dbReference type="SMR" id="A0A194W561"/>
<feature type="region of interest" description="Disordered" evidence="5">
    <location>
        <begin position="218"/>
        <end position="290"/>
    </location>
</feature>
<protein>
    <submittedName>
        <fullName evidence="7">DNA damage response protein kinase DUN1</fullName>
    </submittedName>
</protein>
<feature type="compositionally biased region" description="Basic and acidic residues" evidence="5">
    <location>
        <begin position="265"/>
        <end position="281"/>
    </location>
</feature>
<dbReference type="GO" id="GO:0004672">
    <property type="term" value="F:protein kinase activity"/>
    <property type="evidence" value="ECO:0007669"/>
    <property type="project" value="InterPro"/>
</dbReference>
<feature type="domain" description="Protein kinase" evidence="6">
    <location>
        <begin position="1"/>
        <end position="207"/>
    </location>
</feature>
<dbReference type="EMBL" id="CM003104">
    <property type="protein sequence ID" value="KUI71190.1"/>
    <property type="molecule type" value="Genomic_DNA"/>
</dbReference>
<dbReference type="PANTHER" id="PTHR11042">
    <property type="entry name" value="EUKARYOTIC TRANSLATION INITIATION FACTOR 2-ALPHA KINASE EIF2-ALPHA KINASE -RELATED"/>
    <property type="match status" value="1"/>
</dbReference>
<dbReference type="InterPro" id="IPR050339">
    <property type="entry name" value="CC_SR_Kinase"/>
</dbReference>
<keyword evidence="8" id="KW-1185">Reference proteome</keyword>
<accession>A0A194W561</accession>
<dbReference type="Gene3D" id="1.10.510.10">
    <property type="entry name" value="Transferase(Phosphotransferase) domain 1"/>
    <property type="match status" value="1"/>
</dbReference>
<reference evidence="7" key="1">
    <citation type="submission" date="2014-12" db="EMBL/GenBank/DDBJ databases">
        <title>Genome Sequence of Valsa Canker Pathogens Uncovers a Specific Adaption of Colonization on Woody Bark.</title>
        <authorList>
            <person name="Yin Z."/>
            <person name="Liu H."/>
            <person name="Gao X."/>
            <person name="Li Z."/>
            <person name="Song N."/>
            <person name="Ke X."/>
            <person name="Dai Q."/>
            <person name="Wu Y."/>
            <person name="Sun Y."/>
            <person name="Xu J.-R."/>
            <person name="Kang Z.K."/>
            <person name="Wang L."/>
            <person name="Huang L."/>
        </authorList>
    </citation>
    <scope>NUCLEOTIDE SEQUENCE [LARGE SCALE GENOMIC DNA]</scope>
    <source>
        <strain evidence="7">03-8</strain>
    </source>
</reference>
<keyword evidence="2" id="KW-0547">Nucleotide-binding</keyword>
<evidence type="ECO:0000256" key="5">
    <source>
        <dbReference type="SAM" id="MobiDB-lite"/>
    </source>
</evidence>
<dbReference type="PROSITE" id="PS50011">
    <property type="entry name" value="PROTEIN_KINASE_DOM"/>
    <property type="match status" value="1"/>
</dbReference>
<dbReference type="GO" id="GO:0005634">
    <property type="term" value="C:nucleus"/>
    <property type="evidence" value="ECO:0007669"/>
    <property type="project" value="TreeGrafter"/>
</dbReference>
<dbReference type="OrthoDB" id="5979581at2759"/>
<organism evidence="7 8">
    <name type="scientific">Cytospora mali</name>
    <name type="common">Apple Valsa canker fungus</name>
    <name type="synonym">Valsa mali</name>
    <dbReference type="NCBI Taxonomy" id="578113"/>
    <lineage>
        <taxon>Eukaryota</taxon>
        <taxon>Fungi</taxon>
        <taxon>Dikarya</taxon>
        <taxon>Ascomycota</taxon>
        <taxon>Pezizomycotina</taxon>
        <taxon>Sordariomycetes</taxon>
        <taxon>Sordariomycetidae</taxon>
        <taxon>Diaporthales</taxon>
        <taxon>Cytosporaceae</taxon>
        <taxon>Cytospora</taxon>
    </lineage>
</organism>
<evidence type="ECO:0000313" key="8">
    <source>
        <dbReference type="Proteomes" id="UP000078559"/>
    </source>
</evidence>
<evidence type="ECO:0000313" key="7">
    <source>
        <dbReference type="EMBL" id="KUI71190.1"/>
    </source>
</evidence>
<proteinExistence type="predicted"/>
<dbReference type="SUPFAM" id="SSF56112">
    <property type="entry name" value="Protein kinase-like (PK-like)"/>
    <property type="match status" value="1"/>
</dbReference>
<keyword evidence="1" id="KW-0808">Transferase</keyword>
<dbReference type="SMART" id="SM00220">
    <property type="entry name" value="S_TKc"/>
    <property type="match status" value="1"/>
</dbReference>
<dbReference type="InterPro" id="IPR011009">
    <property type="entry name" value="Kinase-like_dom_sf"/>
</dbReference>
<sequence>MAGVMPLIKAWCEHGKPFPCLESKIEDVHLLMPFAQYDFQNAPWPKISLPTRLALFRQLLEGLRNLHATGIMHRDISPKNSLILSINDSAPMAAICDFGKAIKGATGRNIHLGPPPFVAPEVWRGEGYTNAIDIFSLGLTMLHTFGDWRGAGPIDERTYKTVLERLARLQEHQDPVPEEFLSLLRSILSWDPVNRPTAEQALDHKVWRQQGIITATALNGSKRRSSDISSKSDGATGTSGGESGIKRMRRSNGQSPSSPPGSDNGEDRRHGELAAREDRQVALEVTVTSE</sequence>
<evidence type="ECO:0000256" key="3">
    <source>
        <dbReference type="ARBA" id="ARBA00022777"/>
    </source>
</evidence>
<name>A0A194W561_CYTMA</name>
<evidence type="ECO:0000256" key="4">
    <source>
        <dbReference type="ARBA" id="ARBA00022840"/>
    </source>
</evidence>
<dbReference type="AlphaFoldDB" id="A0A194W561"/>